<dbReference type="Pfam" id="PF06722">
    <property type="entry name" value="EryCIII-like_C"/>
    <property type="match status" value="1"/>
</dbReference>
<dbReference type="InterPro" id="IPR050426">
    <property type="entry name" value="Glycosyltransferase_28"/>
</dbReference>
<keyword evidence="4" id="KW-1185">Reference proteome</keyword>
<dbReference type="RefSeq" id="WP_176442578.1">
    <property type="nucleotide sequence ID" value="NZ_FZOT01000019.1"/>
</dbReference>
<name>A0A239L553_9BURK</name>
<dbReference type="EMBL" id="FZOT01000019">
    <property type="protein sequence ID" value="SNT24819.1"/>
    <property type="molecule type" value="Genomic_DNA"/>
</dbReference>
<dbReference type="GO" id="GO:0005975">
    <property type="term" value="P:carbohydrate metabolic process"/>
    <property type="evidence" value="ECO:0007669"/>
    <property type="project" value="InterPro"/>
</dbReference>
<feature type="domain" description="Erythromycin biosynthesis protein CIII-like C-terminal" evidence="2">
    <location>
        <begin position="302"/>
        <end position="400"/>
    </location>
</feature>
<gene>
    <name evidence="3" type="ORF">SAMN06265795_11921</name>
</gene>
<dbReference type="SUPFAM" id="SSF53756">
    <property type="entry name" value="UDP-Glycosyltransferase/glycogen phosphorylase"/>
    <property type="match status" value="1"/>
</dbReference>
<dbReference type="Proteomes" id="UP000198284">
    <property type="component" value="Unassembled WGS sequence"/>
</dbReference>
<dbReference type="GO" id="GO:0016758">
    <property type="term" value="F:hexosyltransferase activity"/>
    <property type="evidence" value="ECO:0007669"/>
    <property type="project" value="InterPro"/>
</dbReference>
<dbReference type="AlphaFoldDB" id="A0A239L553"/>
<evidence type="ECO:0000313" key="3">
    <source>
        <dbReference type="EMBL" id="SNT24819.1"/>
    </source>
</evidence>
<protein>
    <submittedName>
        <fullName evidence="3">UDP:flavonoid glycosyltransferase YjiC, YdhE family</fullName>
    </submittedName>
</protein>
<organism evidence="3 4">
    <name type="scientific">Noviherbaspirillum humi</name>
    <dbReference type="NCBI Taxonomy" id="1688639"/>
    <lineage>
        <taxon>Bacteria</taxon>
        <taxon>Pseudomonadati</taxon>
        <taxon>Pseudomonadota</taxon>
        <taxon>Betaproteobacteria</taxon>
        <taxon>Burkholderiales</taxon>
        <taxon>Oxalobacteraceae</taxon>
        <taxon>Noviherbaspirillum</taxon>
    </lineage>
</organism>
<dbReference type="PANTHER" id="PTHR48050:SF13">
    <property type="entry name" value="STEROL 3-BETA-GLUCOSYLTRANSFERASE UGT80A2"/>
    <property type="match status" value="1"/>
</dbReference>
<reference evidence="3 4" key="1">
    <citation type="submission" date="2017-06" db="EMBL/GenBank/DDBJ databases">
        <authorList>
            <person name="Kim H.J."/>
            <person name="Triplett B.A."/>
        </authorList>
    </citation>
    <scope>NUCLEOTIDE SEQUENCE [LARGE SCALE GENOMIC DNA]</scope>
    <source>
        <strain evidence="3 4">U15</strain>
    </source>
</reference>
<dbReference type="CDD" id="cd03784">
    <property type="entry name" value="GT1_Gtf-like"/>
    <property type="match status" value="1"/>
</dbReference>
<dbReference type="InterPro" id="IPR002213">
    <property type="entry name" value="UDP_glucos_trans"/>
</dbReference>
<dbReference type="Pfam" id="PF03033">
    <property type="entry name" value="Glyco_transf_28"/>
    <property type="match status" value="1"/>
</dbReference>
<evidence type="ECO:0000313" key="4">
    <source>
        <dbReference type="Proteomes" id="UP000198284"/>
    </source>
</evidence>
<accession>A0A239L553</accession>
<feature type="domain" description="Glycosyltransferase family 28 N-terminal" evidence="1">
    <location>
        <begin position="7"/>
        <end position="60"/>
    </location>
</feature>
<proteinExistence type="predicted"/>
<evidence type="ECO:0000259" key="2">
    <source>
        <dbReference type="Pfam" id="PF06722"/>
    </source>
</evidence>
<dbReference type="Gene3D" id="3.40.50.2000">
    <property type="entry name" value="Glycogen Phosphorylase B"/>
    <property type="match status" value="2"/>
</dbReference>
<dbReference type="InterPro" id="IPR010610">
    <property type="entry name" value="EryCIII-like_C"/>
</dbReference>
<dbReference type="InterPro" id="IPR004276">
    <property type="entry name" value="GlycoTrans_28_N"/>
</dbReference>
<dbReference type="PANTHER" id="PTHR48050">
    <property type="entry name" value="STEROL 3-BETA-GLUCOSYLTRANSFERASE"/>
    <property type="match status" value="1"/>
</dbReference>
<dbReference type="GO" id="GO:0033072">
    <property type="term" value="P:vancomycin biosynthetic process"/>
    <property type="evidence" value="ECO:0007669"/>
    <property type="project" value="UniProtKB-ARBA"/>
</dbReference>
<keyword evidence="3" id="KW-0808">Transferase</keyword>
<dbReference type="GO" id="GO:0008194">
    <property type="term" value="F:UDP-glycosyltransferase activity"/>
    <property type="evidence" value="ECO:0007669"/>
    <property type="project" value="InterPro"/>
</dbReference>
<evidence type="ECO:0000259" key="1">
    <source>
        <dbReference type="Pfam" id="PF03033"/>
    </source>
</evidence>
<sequence length="422" mass="45460">MADASHVVFATTGSLGDLHPFLAVGGELKRRGHRASIATSAVHRAQVEAAGLEFRHMRPDPENTPAFHARFMHPRTGGEFVYRHYLGPAIRASYADLVQATRGADLLVSQSLMALAAPLVAARTGIPWASAVLQPMCFFSLHERPNYIPLPLLPWLCGRSPALHGKVFGYVRRFTESWMRPVQDFKRELGIDSSGHPMYEGQHSPACVLAMFSPLLGRPQPDWPAPTVQTGTALYQPDDAALPPTVRNFLARGGAPLAVFTLSSAASNDAGGFYRAALAAAQSLGLRALLITGGLAESTAMEPLPPTALRIGYAPFEQVFPHAALIVHSGGSATCFKALQAGKPQVVVPHAHDQLDNALRLRQLGVAKVVTGKRLGRLRAAMRQALADDGMRRHAQALGERSRREDGVSQACDALERMLVHA</sequence>